<dbReference type="EMBL" id="AJYQ02000002">
    <property type="protein sequence ID" value="OEE38322.1"/>
    <property type="molecule type" value="Genomic_DNA"/>
</dbReference>
<keyword evidence="1" id="KW-0732">Signal</keyword>
<feature type="signal peptide" evidence="1">
    <location>
        <begin position="1"/>
        <end position="29"/>
    </location>
</feature>
<comment type="caution">
    <text evidence="2">The sequence shown here is derived from an EMBL/GenBank/DDBJ whole genome shotgun (WGS) entry which is preliminary data.</text>
</comment>
<protein>
    <submittedName>
        <fullName evidence="2">Uncharacterized protein</fullName>
    </submittedName>
</protein>
<gene>
    <name evidence="2" type="ORF">A1QO_02785</name>
</gene>
<accession>A0A1E5BKE2</accession>
<sequence>MSNTIRFNFKSLMICLASIGLCFSSVTLANEPSCHFDGKEILLNESIYIHDHYLESKFFEYHKDKGFSDDEIKKKLEYSDWTGHLFKCVRTFGINPDYDKSEALINKLAAERFIVTGAALTPVSHQVDWIEKQKGLTRTERQPYYGHDHVYK</sequence>
<feature type="chain" id="PRO_5009171695" evidence="1">
    <location>
        <begin position="30"/>
        <end position="152"/>
    </location>
</feature>
<dbReference type="STRING" id="1187848.A1QO_02785"/>
<organism evidence="2 3">
    <name type="scientific">Vibrio genomosp. F10 str. ZF-129</name>
    <dbReference type="NCBI Taxonomy" id="1187848"/>
    <lineage>
        <taxon>Bacteria</taxon>
        <taxon>Pseudomonadati</taxon>
        <taxon>Pseudomonadota</taxon>
        <taxon>Gammaproteobacteria</taxon>
        <taxon>Vibrionales</taxon>
        <taxon>Vibrionaceae</taxon>
        <taxon>Vibrio</taxon>
    </lineage>
</organism>
<evidence type="ECO:0000313" key="2">
    <source>
        <dbReference type="EMBL" id="OEE38322.1"/>
    </source>
</evidence>
<dbReference type="RefSeq" id="WP_017041322.1">
    <property type="nucleotide sequence ID" value="NZ_AJYQ02000002.1"/>
</dbReference>
<reference evidence="2 3" key="1">
    <citation type="journal article" date="2012" name="Science">
        <title>Ecological populations of bacteria act as socially cohesive units of antibiotic production and resistance.</title>
        <authorList>
            <person name="Cordero O.X."/>
            <person name="Wildschutte H."/>
            <person name="Kirkup B."/>
            <person name="Proehl S."/>
            <person name="Ngo L."/>
            <person name="Hussain F."/>
            <person name="Le Roux F."/>
            <person name="Mincer T."/>
            <person name="Polz M.F."/>
        </authorList>
    </citation>
    <scope>NUCLEOTIDE SEQUENCE [LARGE SCALE GENOMIC DNA]</scope>
    <source>
        <strain evidence="2 3">ZF-129</strain>
    </source>
</reference>
<evidence type="ECO:0000313" key="3">
    <source>
        <dbReference type="Proteomes" id="UP000094741"/>
    </source>
</evidence>
<name>A0A1E5BKE2_9VIBR</name>
<evidence type="ECO:0000256" key="1">
    <source>
        <dbReference type="SAM" id="SignalP"/>
    </source>
</evidence>
<dbReference type="AlphaFoldDB" id="A0A1E5BKE2"/>
<proteinExistence type="predicted"/>
<dbReference type="Proteomes" id="UP000094741">
    <property type="component" value="Unassembled WGS sequence"/>
</dbReference>